<keyword evidence="1" id="KW-0808">Transferase</keyword>
<dbReference type="RefSeq" id="WP_090247461.1">
    <property type="nucleotide sequence ID" value="NZ_FPAS01000001.1"/>
</dbReference>
<dbReference type="OrthoDB" id="1059846at2"/>
<sequence length="385" mass="43855">MKILHFTNKPIYPVIDGGCVAMKNTADLLDLAGDEIEVTHFTLATHKHPFSAKAYPKKEEKLVYFQDIQTQIKPLQLLKNYFAYVPYNVQRFYDEAVVETLKDLLAIHQIDTVILESIYLLPYLEVFVGQKVFVRTHNVEWKLWEDRAESETNPLKKIYTQHLSKQLKNYEEKELKKVDGVLSISEADNAWFKTFLPNTAVIHTSLATESHPSDYTKNDFYFLGAFDWAPNLEAITWLLESVLKNKEHNFNIHIAGKNLNPELFKEYEFVSNHGEVEDADAFISAHGIALVPLQTGGGVKMKVLESLKHGKPTISTIEGVRGLDLKNEKHIALAKTEDDFFAAMLALQKNENTRKALGLGGKQFLNDNFAPDKEAKKLLEFISNT</sequence>
<evidence type="ECO:0000313" key="1">
    <source>
        <dbReference type="EMBL" id="SFT55103.1"/>
    </source>
</evidence>
<proteinExistence type="predicted"/>
<dbReference type="AlphaFoldDB" id="A0A1I6YX78"/>
<name>A0A1I6YX78_9FLAO</name>
<dbReference type="SUPFAM" id="SSF53756">
    <property type="entry name" value="UDP-Glycosyltransferase/glycogen phosphorylase"/>
    <property type="match status" value="1"/>
</dbReference>
<accession>A0A1I6YX78</accession>
<dbReference type="STRING" id="477690.SAMN05216474_1262"/>
<keyword evidence="2" id="KW-1185">Reference proteome</keyword>
<dbReference type="EMBL" id="FPAS01000001">
    <property type="protein sequence ID" value="SFT55103.1"/>
    <property type="molecule type" value="Genomic_DNA"/>
</dbReference>
<reference evidence="1 2" key="1">
    <citation type="submission" date="2016-10" db="EMBL/GenBank/DDBJ databases">
        <authorList>
            <person name="de Groot N.N."/>
        </authorList>
    </citation>
    <scope>NUCLEOTIDE SEQUENCE [LARGE SCALE GENOMIC DNA]</scope>
    <source>
        <strain evidence="1 2">CGMCC 1.7005</strain>
    </source>
</reference>
<dbReference type="GO" id="GO:0016740">
    <property type="term" value="F:transferase activity"/>
    <property type="evidence" value="ECO:0007669"/>
    <property type="project" value="UniProtKB-KW"/>
</dbReference>
<dbReference type="Gene3D" id="3.40.50.2000">
    <property type="entry name" value="Glycogen Phosphorylase B"/>
    <property type="match status" value="1"/>
</dbReference>
<protein>
    <submittedName>
        <fullName evidence="1">Glycosyltransferase involved in cell wall bisynthesis</fullName>
    </submittedName>
</protein>
<dbReference type="Pfam" id="PF13692">
    <property type="entry name" value="Glyco_trans_1_4"/>
    <property type="match status" value="1"/>
</dbReference>
<gene>
    <name evidence="1" type="ORF">SAMN05216474_1262</name>
</gene>
<organism evidence="1 2">
    <name type="scientific">Lishizhenia tianjinensis</name>
    <dbReference type="NCBI Taxonomy" id="477690"/>
    <lineage>
        <taxon>Bacteria</taxon>
        <taxon>Pseudomonadati</taxon>
        <taxon>Bacteroidota</taxon>
        <taxon>Flavobacteriia</taxon>
        <taxon>Flavobacteriales</taxon>
        <taxon>Crocinitomicaceae</taxon>
        <taxon>Lishizhenia</taxon>
    </lineage>
</organism>
<evidence type="ECO:0000313" key="2">
    <source>
        <dbReference type="Proteomes" id="UP000236454"/>
    </source>
</evidence>
<dbReference type="Proteomes" id="UP000236454">
    <property type="component" value="Unassembled WGS sequence"/>
</dbReference>